<dbReference type="EMBL" id="NQJD01000008">
    <property type="protein sequence ID" value="TAA75301.1"/>
    <property type="molecule type" value="Genomic_DNA"/>
</dbReference>
<dbReference type="Proteomes" id="UP000316238">
    <property type="component" value="Unassembled WGS sequence"/>
</dbReference>
<reference evidence="1" key="1">
    <citation type="submission" date="2017-07" db="EMBL/GenBank/DDBJ databases">
        <title>The cable genome - Insights into the physiology and evolution of filamentous bacteria capable of sulfide oxidation via long distance electron transfer.</title>
        <authorList>
            <person name="Thorup C."/>
            <person name="Bjerg J.T."/>
            <person name="Schreiber L."/>
            <person name="Nielsen L.P."/>
            <person name="Kjeldsen K.U."/>
            <person name="Boesen T."/>
            <person name="Boggild A."/>
            <person name="Meysman F."/>
            <person name="Geelhoed J."/>
            <person name="Schramm A."/>
        </authorList>
    </citation>
    <scope>NUCLEOTIDE SEQUENCE [LARGE SCALE GENOMIC DNA]</scope>
    <source>
        <strain evidence="1">GS</strain>
    </source>
</reference>
<evidence type="ECO:0000313" key="2">
    <source>
        <dbReference type="Proteomes" id="UP000316238"/>
    </source>
</evidence>
<dbReference type="InterPro" id="IPR007460">
    <property type="entry name" value="BrnT_toxin"/>
</dbReference>
<dbReference type="Gene3D" id="3.10.450.530">
    <property type="entry name" value="Ribonuclease toxin, BrnT, of type II toxin-antitoxin system"/>
    <property type="match status" value="1"/>
</dbReference>
<name>A0A521G348_9BACT</name>
<accession>A0A521G348</accession>
<organism evidence="1 2">
    <name type="scientific">Candidatus Electronema aureum</name>
    <dbReference type="NCBI Taxonomy" id="2005002"/>
    <lineage>
        <taxon>Bacteria</taxon>
        <taxon>Pseudomonadati</taxon>
        <taxon>Thermodesulfobacteriota</taxon>
        <taxon>Desulfobulbia</taxon>
        <taxon>Desulfobulbales</taxon>
        <taxon>Desulfobulbaceae</taxon>
        <taxon>Candidatus Electronema</taxon>
    </lineage>
</organism>
<dbReference type="Pfam" id="PF04365">
    <property type="entry name" value="BrnT_toxin"/>
    <property type="match status" value="1"/>
</dbReference>
<keyword evidence="2" id="KW-1185">Reference proteome</keyword>
<dbReference type="InterPro" id="IPR038573">
    <property type="entry name" value="BrnT_sf"/>
</dbReference>
<dbReference type="AlphaFoldDB" id="A0A521G348"/>
<gene>
    <name evidence="1" type="ORF">CDV28_10840</name>
</gene>
<comment type="caution">
    <text evidence="1">The sequence shown here is derived from an EMBL/GenBank/DDBJ whole genome shotgun (WGS) entry which is preliminary data.</text>
</comment>
<evidence type="ECO:0000313" key="1">
    <source>
        <dbReference type="EMBL" id="TAA75301.1"/>
    </source>
</evidence>
<proteinExistence type="predicted"/>
<sequence>MNKAHKELLRQCLGFDWDKGNIEKNQIKHNVSPSECEQVFFNNPLLIHDDLLHSAEEKRFYALGRSDLNRTLFVVFTIRNSIIRVISARDMSRKERKAYGDEKETA</sequence>
<protein>
    <submittedName>
        <fullName evidence="1">Uncharacterized protein</fullName>
    </submittedName>
</protein>